<dbReference type="EMBL" id="CP159837">
    <property type="protein sequence ID" value="XCM34532.1"/>
    <property type="molecule type" value="Genomic_DNA"/>
</dbReference>
<protein>
    <submittedName>
        <fullName evidence="1">AAA-like domain-containing protein</fullName>
    </submittedName>
</protein>
<dbReference type="AlphaFoldDB" id="A0AAU8J606"/>
<dbReference type="Pfam" id="PF14516">
    <property type="entry name" value="AAA_35"/>
    <property type="match status" value="1"/>
</dbReference>
<name>A0AAU8J606_9CYAN</name>
<organism evidence="1">
    <name type="scientific">Planktothricoides raciborskii GIHE-MW2</name>
    <dbReference type="NCBI Taxonomy" id="2792601"/>
    <lineage>
        <taxon>Bacteria</taxon>
        <taxon>Bacillati</taxon>
        <taxon>Cyanobacteriota</taxon>
        <taxon>Cyanophyceae</taxon>
        <taxon>Oscillatoriophycideae</taxon>
        <taxon>Oscillatoriales</taxon>
        <taxon>Oscillatoriaceae</taxon>
        <taxon>Planktothricoides</taxon>
    </lineage>
</organism>
<reference evidence="1" key="1">
    <citation type="submission" date="2024-07" db="EMBL/GenBank/DDBJ databases">
        <authorList>
            <person name="Kim Y.J."/>
            <person name="Jeong J.Y."/>
        </authorList>
    </citation>
    <scope>NUCLEOTIDE SEQUENCE</scope>
    <source>
        <strain evidence="1">GIHE-MW2</strain>
    </source>
</reference>
<proteinExistence type="predicted"/>
<evidence type="ECO:0000313" key="1">
    <source>
        <dbReference type="EMBL" id="XCM34532.1"/>
    </source>
</evidence>
<accession>A0AAU8J606</accession>
<gene>
    <name evidence="1" type="ORF">ABWT76_003138</name>
</gene>
<sequence>MDKIDSIFRLYFAVDDFFALIRFCYNQRATNPAYHRLSFALFGVATPSDLIQDKSRTPFNIGTAIDLGGFTLEQAQPLLKGLEAHVSHPENVLQEILLWTNGQPFLTQKLCNLVTIAAKSMAYGLSIPPSTEAFWVQNLVKSQVIKHWESQDEP</sequence>
<dbReference type="RefSeq" id="WP_231636543.1">
    <property type="nucleotide sequence ID" value="NZ_CP159837.1"/>
</dbReference>